<reference evidence="2 3" key="1">
    <citation type="submission" date="2020-07" db="EMBL/GenBank/DDBJ databases">
        <title>Description of Kordia aestuariivivens sp. nov., isolated from a tidal flat.</title>
        <authorList>
            <person name="Park S."/>
            <person name="Yoon J.-H."/>
        </authorList>
    </citation>
    <scope>NUCLEOTIDE SEQUENCE [LARGE SCALE GENOMIC DNA]</scope>
    <source>
        <strain evidence="2 3">YSTF-M3</strain>
    </source>
</reference>
<evidence type="ECO:0000256" key="1">
    <source>
        <dbReference type="SAM" id="Phobius"/>
    </source>
</evidence>
<feature type="transmembrane region" description="Helical" evidence="1">
    <location>
        <begin position="109"/>
        <end position="130"/>
    </location>
</feature>
<protein>
    <submittedName>
        <fullName evidence="2">Uncharacterized protein</fullName>
    </submittedName>
</protein>
<keyword evidence="3" id="KW-1185">Reference proteome</keyword>
<proteinExistence type="predicted"/>
<gene>
    <name evidence="2" type="ORF">H2O64_04085</name>
</gene>
<accession>A0ABR7Q5J9</accession>
<evidence type="ECO:0000313" key="2">
    <source>
        <dbReference type="EMBL" id="MBC8753835.1"/>
    </source>
</evidence>
<sequence length="236" mass="27525">MCTKFWIDRFLEYTNYFRANNSHTKEVFFINFNNYMKRRNRIIVAIIFLVTFFLCDFYLLPDESEHYLKSDIINLEQSLLPISIILSIIIAFFTTFDKSEFGNSIRAKIGSIVYVGVMSYLFFGLTSSLVTTVALKTNRITETETLTKNFVITNNIFKYNNRIDTIPSINHFENKHNVRGRISGKVYKDGVDGIFMNTDDYTIIQGEKEFEITLKTGFFGIPYDPKIVAIHKKNQL</sequence>
<dbReference type="EMBL" id="JACGWS010000002">
    <property type="protein sequence ID" value="MBC8753835.1"/>
    <property type="molecule type" value="Genomic_DNA"/>
</dbReference>
<organism evidence="2 3">
    <name type="scientific">Kordia aestuariivivens</name>
    <dbReference type="NCBI Taxonomy" id="2759037"/>
    <lineage>
        <taxon>Bacteria</taxon>
        <taxon>Pseudomonadati</taxon>
        <taxon>Bacteroidota</taxon>
        <taxon>Flavobacteriia</taxon>
        <taxon>Flavobacteriales</taxon>
        <taxon>Flavobacteriaceae</taxon>
        <taxon>Kordia</taxon>
    </lineage>
</organism>
<name>A0ABR7Q5J9_9FLAO</name>
<feature type="transmembrane region" description="Helical" evidence="1">
    <location>
        <begin position="79"/>
        <end position="97"/>
    </location>
</feature>
<keyword evidence="1" id="KW-1133">Transmembrane helix</keyword>
<feature type="transmembrane region" description="Helical" evidence="1">
    <location>
        <begin position="42"/>
        <end position="59"/>
    </location>
</feature>
<dbReference type="RefSeq" id="WP_187560872.1">
    <property type="nucleotide sequence ID" value="NZ_JACGWS010000002.1"/>
</dbReference>
<comment type="caution">
    <text evidence="2">The sequence shown here is derived from an EMBL/GenBank/DDBJ whole genome shotgun (WGS) entry which is preliminary data.</text>
</comment>
<dbReference type="Proteomes" id="UP000619238">
    <property type="component" value="Unassembled WGS sequence"/>
</dbReference>
<evidence type="ECO:0000313" key="3">
    <source>
        <dbReference type="Proteomes" id="UP000619238"/>
    </source>
</evidence>
<keyword evidence="1" id="KW-0472">Membrane</keyword>
<keyword evidence="1" id="KW-0812">Transmembrane</keyword>